<dbReference type="AlphaFoldDB" id="A0A3M7TF84"/>
<evidence type="ECO:0000313" key="2">
    <source>
        <dbReference type="Proteomes" id="UP000278775"/>
    </source>
</evidence>
<reference evidence="1 2" key="1">
    <citation type="submission" date="2018-08" db="EMBL/GenBank/DDBJ databases">
        <title>Chryseobacterium nematophagum: a novel matrix digesting pathogen of nematodes.</title>
        <authorList>
            <person name="Page A."/>
            <person name="Roberts M."/>
            <person name="Felix M.-A."/>
            <person name="Weir W."/>
        </authorList>
    </citation>
    <scope>NUCLEOTIDE SEQUENCE [LARGE SCALE GENOMIC DNA]</scope>
    <source>
        <strain evidence="1 2">JUb129</strain>
    </source>
</reference>
<protein>
    <submittedName>
        <fullName evidence="1">Uncharacterized protein</fullName>
    </submittedName>
</protein>
<proteinExistence type="predicted"/>
<dbReference type="OrthoDB" id="1350548at2"/>
<dbReference type="EMBL" id="QWIU01000002">
    <property type="protein sequence ID" value="RNA62252.1"/>
    <property type="molecule type" value="Genomic_DNA"/>
</dbReference>
<sequence length="378" mass="45648">MKNKAENKLEQIADVWNCFILEYKYCQNKIKFTEESKTNYFGDILGYFTDTFPIIYNRNDLISNSNSEIFSHHISLLQSIYVHQDFIEELLIIFKCNISKGTLKLDSNYSINRELRNELVGHPIRRLKGELISSCLFGYDTNLNKILYLRYHKDKNYKFEKKEYEVSEIISRHDIFLNKYFDVILDKLKEILIYLKKEIENFEKISNKKSFEDILKLTSIYYEKIFKLYYIYDIESLKIIYDKRNVHNRYQNLINKFYDDLKVDIIYTKDYIQNFIESEQKEVYNNYELPIINYEILFSDSEDSDESSEISTNYNYELGKLATKRNPTDFKFFSYPIRTKCVENKAIMDELIHMENNIHNEIEYYCSYSLLRKELGED</sequence>
<gene>
    <name evidence="1" type="ORF">D1631_10080</name>
</gene>
<comment type="caution">
    <text evidence="1">The sequence shown here is derived from an EMBL/GenBank/DDBJ whole genome shotgun (WGS) entry which is preliminary data.</text>
</comment>
<name>A0A3M7TF84_9FLAO</name>
<evidence type="ECO:0000313" key="1">
    <source>
        <dbReference type="EMBL" id="RNA62252.1"/>
    </source>
</evidence>
<dbReference type="RefSeq" id="WP_122636337.1">
    <property type="nucleotide sequence ID" value="NZ_QWIU01000002.1"/>
</dbReference>
<organism evidence="1 2">
    <name type="scientific">Chryseobacterium nematophagum</name>
    <dbReference type="NCBI Taxonomy" id="2305228"/>
    <lineage>
        <taxon>Bacteria</taxon>
        <taxon>Pseudomonadati</taxon>
        <taxon>Bacteroidota</taxon>
        <taxon>Flavobacteriia</taxon>
        <taxon>Flavobacteriales</taxon>
        <taxon>Weeksellaceae</taxon>
        <taxon>Chryseobacterium group</taxon>
        <taxon>Chryseobacterium</taxon>
    </lineage>
</organism>
<dbReference type="Proteomes" id="UP000278775">
    <property type="component" value="Unassembled WGS sequence"/>
</dbReference>
<accession>A0A3M7TF84</accession>